<accession>A0AA86QYF9</accession>
<keyword evidence="5" id="KW-1185">Reference proteome</keyword>
<reference evidence="2" key="1">
    <citation type="submission" date="2023-06" db="EMBL/GenBank/DDBJ databases">
        <authorList>
            <person name="Kurt Z."/>
        </authorList>
    </citation>
    <scope>NUCLEOTIDE SEQUENCE</scope>
</reference>
<dbReference type="AlphaFoldDB" id="A0AA86QYF9"/>
<proteinExistence type="predicted"/>
<dbReference type="EMBL" id="CAXDID020000007">
    <property type="protein sequence ID" value="CAL5976200.1"/>
    <property type="molecule type" value="Genomic_DNA"/>
</dbReference>
<reference evidence="3 5" key="2">
    <citation type="submission" date="2024-07" db="EMBL/GenBank/DDBJ databases">
        <authorList>
            <person name="Akdeniz Z."/>
        </authorList>
    </citation>
    <scope>NUCLEOTIDE SEQUENCE [LARGE SCALE GENOMIC DNA]</scope>
</reference>
<name>A0AA86QYF9_9EUKA</name>
<dbReference type="Proteomes" id="UP001642409">
    <property type="component" value="Unassembled WGS sequence"/>
</dbReference>
<evidence type="ECO:0000313" key="5">
    <source>
        <dbReference type="Proteomes" id="UP001642409"/>
    </source>
</evidence>
<evidence type="ECO:0000313" key="2">
    <source>
        <dbReference type="EMBL" id="CAI9961969.1"/>
    </source>
</evidence>
<gene>
    <name evidence="1" type="ORF">HINF_LOCUS19866</name>
    <name evidence="3" type="ORF">HINF_LOCUS3697</name>
    <name evidence="2" type="ORF">HINF_LOCUS49614</name>
    <name evidence="4" type="ORF">HINF_LOCUS75345</name>
</gene>
<sequence length="535" mass="60570">MTSYNIDSLPAELQAEARQLCKDNNYQTSESTDSVLLFTDTAAISKIIPARSMSYGYFKQQIKDNLPPSSTKYQCMPHLLDYTVVLTGFGKQRALKQFYKDLCIGMSARVQQVQTIPDMLSCLSRPRTLIIVYQPHLLLKLLSVIQDQQQEQLYQSVYSVSLLNLVAQIQNLPASLMREMLENPQMRPSPLENTKVQISKVPRDPRGIKFQTAPAKYQAYRLPDHRPEILELLKKGFITFSEPGYELLLPKASTNKYVATIDNLCIGEPISRSTLQAAFPAAVYISVEGVQNVQDFRSFLLNRVRNEKVDQFLQYVRYIPFSNILSINPILQKRLFVVYTKGTGQINARTVFWLVLSFIQFTNTQKSVLVEENMSQAKMSQLTQGVIGAENCFVIERQNSVAKALCLMNNLSLKLQQQVFNLDLNQIINDIVVGLKENEKLALLDALQETMHTTPSQPAISITSIKDFIKALQYNNGNVSAAVMQQQTFAQYGEVEEIKDERNSFTRDISNVNLSFKSYVGMGPDEEPSDTVFGE</sequence>
<organism evidence="2">
    <name type="scientific">Hexamita inflata</name>
    <dbReference type="NCBI Taxonomy" id="28002"/>
    <lineage>
        <taxon>Eukaryota</taxon>
        <taxon>Metamonada</taxon>
        <taxon>Diplomonadida</taxon>
        <taxon>Hexamitidae</taxon>
        <taxon>Hexamitinae</taxon>
        <taxon>Hexamita</taxon>
    </lineage>
</organism>
<protein>
    <submittedName>
        <fullName evidence="2">Uncharacterized protein</fullName>
    </submittedName>
</protein>
<dbReference type="EMBL" id="CATOUU010000952">
    <property type="protein sequence ID" value="CAI9961969.1"/>
    <property type="molecule type" value="Genomic_DNA"/>
</dbReference>
<dbReference type="EMBL" id="CATOUU010000511">
    <property type="protein sequence ID" value="CAI9932221.1"/>
    <property type="molecule type" value="Genomic_DNA"/>
</dbReference>
<evidence type="ECO:0000313" key="4">
    <source>
        <dbReference type="EMBL" id="CAL6109228.1"/>
    </source>
</evidence>
<evidence type="ECO:0000313" key="1">
    <source>
        <dbReference type="EMBL" id="CAI9932221.1"/>
    </source>
</evidence>
<comment type="caution">
    <text evidence="2">The sequence shown here is derived from an EMBL/GenBank/DDBJ whole genome shotgun (WGS) entry which is preliminary data.</text>
</comment>
<evidence type="ECO:0000313" key="3">
    <source>
        <dbReference type="EMBL" id="CAL5976200.1"/>
    </source>
</evidence>
<dbReference type="EMBL" id="CAXDID020000664">
    <property type="protein sequence ID" value="CAL6109228.1"/>
    <property type="molecule type" value="Genomic_DNA"/>
</dbReference>